<dbReference type="InterPro" id="IPR014718">
    <property type="entry name" value="GH-type_carb-bd"/>
</dbReference>
<dbReference type="GO" id="GO:0030246">
    <property type="term" value="F:carbohydrate binding"/>
    <property type="evidence" value="ECO:0007669"/>
    <property type="project" value="InterPro"/>
</dbReference>
<dbReference type="InterPro" id="IPR008928">
    <property type="entry name" value="6-hairpin_glycosidase_sf"/>
</dbReference>
<dbReference type="InterPro" id="IPR012939">
    <property type="entry name" value="Glyco_hydro_92"/>
</dbReference>
<feature type="domain" description="Glycosyl hydrolase family 92" evidence="1">
    <location>
        <begin position="57"/>
        <end position="512"/>
    </location>
</feature>
<dbReference type="Gene3D" id="2.70.98.10">
    <property type="match status" value="1"/>
</dbReference>
<name>A0A7V5H570_CALAY</name>
<dbReference type="AlphaFoldDB" id="A0A7V5H570"/>
<dbReference type="InterPro" id="IPR050883">
    <property type="entry name" value="PNGase"/>
</dbReference>
<dbReference type="EMBL" id="DRTD01000715">
    <property type="protein sequence ID" value="HHE56010.1"/>
    <property type="molecule type" value="Genomic_DNA"/>
</dbReference>
<evidence type="ECO:0000313" key="2">
    <source>
        <dbReference type="EMBL" id="HHE56010.1"/>
    </source>
</evidence>
<evidence type="ECO:0000259" key="1">
    <source>
        <dbReference type="Pfam" id="PF07971"/>
    </source>
</evidence>
<dbReference type="Pfam" id="PF07971">
    <property type="entry name" value="Glyco_hydro_92"/>
    <property type="match status" value="1"/>
</dbReference>
<dbReference type="GO" id="GO:0000224">
    <property type="term" value="F:peptide-N4-(N-acetyl-beta-glucosaminyl)asparagine amidase activity"/>
    <property type="evidence" value="ECO:0007669"/>
    <property type="project" value="TreeGrafter"/>
</dbReference>
<dbReference type="PANTHER" id="PTHR12143">
    <property type="entry name" value="PEPTIDE N-GLYCANASE PNGASE -RELATED"/>
    <property type="match status" value="1"/>
</dbReference>
<dbReference type="FunFam" id="1.20.1610.10:FF:000001">
    <property type="entry name" value="Putative alpha-1,2-mannosidase"/>
    <property type="match status" value="1"/>
</dbReference>
<protein>
    <submittedName>
        <fullName evidence="2">Glycoside hydrolase family 92 protein</fullName>
    </submittedName>
</protein>
<comment type="caution">
    <text evidence="2">The sequence shown here is derived from an EMBL/GenBank/DDBJ whole genome shotgun (WGS) entry which is preliminary data.</text>
</comment>
<reference evidence="2" key="1">
    <citation type="journal article" date="2020" name="mSystems">
        <title>Genome- and Community-Level Interaction Insights into Carbon Utilization and Element Cycling Functions of Hydrothermarchaeota in Hydrothermal Sediment.</title>
        <authorList>
            <person name="Zhou Z."/>
            <person name="Liu Y."/>
            <person name="Xu W."/>
            <person name="Pan J."/>
            <person name="Luo Z.H."/>
            <person name="Li M."/>
        </authorList>
    </citation>
    <scope>NUCLEOTIDE SEQUENCE [LARGE SCALE GENOMIC DNA]</scope>
    <source>
        <strain evidence="2">HyVt-76</strain>
    </source>
</reference>
<feature type="non-terminal residue" evidence="2">
    <location>
        <position position="1"/>
    </location>
</feature>
<dbReference type="GO" id="GO:0006516">
    <property type="term" value="P:glycoprotein catabolic process"/>
    <property type="evidence" value="ECO:0007669"/>
    <property type="project" value="TreeGrafter"/>
</dbReference>
<keyword evidence="2" id="KW-0378">Hydrolase</keyword>
<proteinExistence type="predicted"/>
<accession>A0A7V5H570</accession>
<dbReference type="GO" id="GO:0005829">
    <property type="term" value="C:cytosol"/>
    <property type="evidence" value="ECO:0007669"/>
    <property type="project" value="TreeGrafter"/>
</dbReference>
<dbReference type="Gene3D" id="1.20.1610.10">
    <property type="entry name" value="alpha-1,2-mannosidases domains"/>
    <property type="match status" value="1"/>
</dbReference>
<dbReference type="FunFam" id="1.20.1050.60:FF:000001">
    <property type="entry name" value="Putative alpha-1,2-mannosidase"/>
    <property type="match status" value="1"/>
</dbReference>
<dbReference type="PANTHER" id="PTHR12143:SF39">
    <property type="entry name" value="SECRETED PROTEIN"/>
    <property type="match status" value="1"/>
</dbReference>
<dbReference type="InterPro" id="IPR005887">
    <property type="entry name" value="GH92_a_mannosidase_put"/>
</dbReference>
<dbReference type="NCBIfam" id="TIGR01180">
    <property type="entry name" value="aman2_put"/>
    <property type="match status" value="1"/>
</dbReference>
<dbReference type="GO" id="GO:0005975">
    <property type="term" value="P:carbohydrate metabolic process"/>
    <property type="evidence" value="ECO:0007669"/>
    <property type="project" value="InterPro"/>
</dbReference>
<dbReference type="Proteomes" id="UP000886111">
    <property type="component" value="Unassembled WGS sequence"/>
</dbReference>
<organism evidence="2">
    <name type="scientific">Caldithrix abyssi</name>
    <dbReference type="NCBI Taxonomy" id="187145"/>
    <lineage>
        <taxon>Bacteria</taxon>
        <taxon>Pseudomonadati</taxon>
        <taxon>Calditrichota</taxon>
        <taxon>Calditrichia</taxon>
        <taxon>Calditrichales</taxon>
        <taxon>Calditrichaceae</taxon>
        <taxon>Caldithrix</taxon>
    </lineage>
</organism>
<dbReference type="SUPFAM" id="SSF48208">
    <property type="entry name" value="Six-hairpin glycosidases"/>
    <property type="match status" value="1"/>
</dbReference>
<gene>
    <name evidence="2" type="ORF">ENL21_09525</name>
</gene>
<dbReference type="Gene3D" id="1.20.1050.60">
    <property type="entry name" value="alpha-1,2-mannosidase"/>
    <property type="match status" value="1"/>
</dbReference>
<sequence length="512" mass="58262">EFSKPFETFVIAVNDSVKPGLSEAQGTNVKALLHFKTRQNEPILVKVGISAVDEQGALKNLQAEMPDWDFERVRNQAQKTWNAALSRIEVKGGTQSERTTFYTALYHTMIAPNLFSDVDGRYRGMDGKIHQSKNGEIYTVFSLWDTFRAEHPLMTILEPERTIDWINTMLDHYDKGGLLPVWELAASETNVMIGYHAVPVIVDAYLKGLTDFDVEKAFEAMKASAMQDKSDLNWYRELGYIPADKEHESVSKTLEYAYDDWCIAQMAKALGKEKDFHYFSERAQFYKNVFDAQTGFMRPKDQRGQLLEPFDPFAVTEHFTEANAWQYTFFVPQDVSGLIQLMGGKAPFIAKLDSLFETSSELRGRFQADISGLIGQYAHGNEPSHNFAYLYNYADAWSKTQQRLKQIYESWYKAAPDGLAGNDDCGQMSAWYVFSAMGFYPVCPGSNEYALGLPIFEKVKLHLPNGKQFTIKARLNKAPIGFYHRAILNGEVLQKPFLNHQQLMQGGELVFE</sequence>